<dbReference type="RefSeq" id="WP_062494447.1">
    <property type="nucleotide sequence ID" value="NZ_LHZB01000101.1"/>
</dbReference>
<accession>A0A149QY19</accession>
<evidence type="ECO:0000313" key="4">
    <source>
        <dbReference type="EMBL" id="KXV02205.1"/>
    </source>
</evidence>
<name>A0A149QY19_9PROT</name>
<feature type="domain" description="Proteinase inhibitor I42 chagasin" evidence="3">
    <location>
        <begin position="22"/>
        <end position="99"/>
    </location>
</feature>
<dbReference type="Gene3D" id="2.60.40.2020">
    <property type="match status" value="1"/>
</dbReference>
<keyword evidence="1" id="KW-0646">Protease inhibitor</keyword>
<dbReference type="InterPro" id="IPR036331">
    <property type="entry name" value="Chagasin-like_sf"/>
</dbReference>
<organism evidence="4 5">
    <name type="scientific">Gluconobacter potus</name>
    <dbReference type="NCBI Taxonomy" id="2724927"/>
    <lineage>
        <taxon>Bacteria</taxon>
        <taxon>Pseudomonadati</taxon>
        <taxon>Pseudomonadota</taxon>
        <taxon>Alphaproteobacteria</taxon>
        <taxon>Acetobacterales</taxon>
        <taxon>Acetobacteraceae</taxon>
        <taxon>Gluconobacter</taxon>
    </lineage>
</organism>
<proteinExistence type="predicted"/>
<dbReference type="AlphaFoldDB" id="A0A149QY19"/>
<dbReference type="SUPFAM" id="SSF141066">
    <property type="entry name" value="ICP-like"/>
    <property type="match status" value="1"/>
</dbReference>
<dbReference type="Proteomes" id="UP000075573">
    <property type="component" value="Unassembled WGS sequence"/>
</dbReference>
<gene>
    <name evidence="4" type="ORF">AD929_03650</name>
</gene>
<evidence type="ECO:0000259" key="3">
    <source>
        <dbReference type="Pfam" id="PF09394"/>
    </source>
</evidence>
<keyword evidence="2" id="KW-0789">Thiol protease inhibitor</keyword>
<evidence type="ECO:0000256" key="1">
    <source>
        <dbReference type="ARBA" id="ARBA00022690"/>
    </source>
</evidence>
<evidence type="ECO:0000313" key="5">
    <source>
        <dbReference type="Proteomes" id="UP000075573"/>
    </source>
</evidence>
<dbReference type="Pfam" id="PF09394">
    <property type="entry name" value="Inhibitor_I42"/>
    <property type="match status" value="1"/>
</dbReference>
<comment type="caution">
    <text evidence="4">The sequence shown here is derived from an EMBL/GenBank/DDBJ whole genome shotgun (WGS) entry which is preliminary data.</text>
</comment>
<dbReference type="InterPro" id="IPR018990">
    <property type="entry name" value="Prot_inh_I42_chagasin"/>
</dbReference>
<dbReference type="GO" id="GO:0004869">
    <property type="term" value="F:cysteine-type endopeptidase inhibitor activity"/>
    <property type="evidence" value="ECO:0007669"/>
    <property type="project" value="UniProtKB-KW"/>
</dbReference>
<protein>
    <recommendedName>
        <fullName evidence="3">Proteinase inhibitor I42 chagasin domain-containing protein</fullName>
    </recommendedName>
</protein>
<sequence>MTTSPLQTFDFGLGSLMSALMVPEGQTVRINLEEAGSCGFLWRVESCDGLNITEVPSSGPAGQEDGKPLMVGARNTRTFLVEGLKAGARQVCRMSRPRKGDQPEDNILIISVVGEGHDGI</sequence>
<evidence type="ECO:0000256" key="2">
    <source>
        <dbReference type="ARBA" id="ARBA00022704"/>
    </source>
</evidence>
<reference evidence="4 5" key="1">
    <citation type="submission" date="2015-06" db="EMBL/GenBank/DDBJ databases">
        <title>Improved classification and identification of acetic acid bacteria using matrix-assisted laser desorption/ionization time-of-flight mass spectrometry; Gluconobacter nephelii and Gluconobacter uchimurae are later heterotypic synonyms of Gluconobacter japonicus and Gluconobacter oxydans, respectively.</title>
        <authorList>
            <person name="Li L."/>
            <person name="Cleenwerck I."/>
            <person name="De Vuyst L."/>
            <person name="Vandamme P."/>
        </authorList>
    </citation>
    <scope>NUCLEOTIDE SEQUENCE [LARGE SCALE GENOMIC DNA]</scope>
    <source>
        <strain evidence="4 5">LMG 1764</strain>
    </source>
</reference>
<dbReference type="EMBL" id="LHZB01000101">
    <property type="protein sequence ID" value="KXV02205.1"/>
    <property type="molecule type" value="Genomic_DNA"/>
</dbReference>
<dbReference type="PATRIC" id="fig|442.7.peg.3217"/>